<sequence length="64" mass="7362">MGQLSHPVRCIPISEGISHWVRREADICARQKEDVVKIATVFSISEVSAGILLRYYNWLYQHSC</sequence>
<evidence type="ECO:0000259" key="1">
    <source>
        <dbReference type="Pfam" id="PF21235"/>
    </source>
</evidence>
<accession>A0AAV8TIC9</accession>
<gene>
    <name evidence="2" type="ORF">K2173_001120</name>
</gene>
<dbReference type="EMBL" id="JAIWQS010000004">
    <property type="protein sequence ID" value="KAJ8766600.1"/>
    <property type="molecule type" value="Genomic_DNA"/>
</dbReference>
<proteinExistence type="predicted"/>
<protein>
    <recommendedName>
        <fullName evidence="1">E3 ubiquitin-protein ligase ARIH1-like UBA-like domain-containing protein</fullName>
    </recommendedName>
</protein>
<feature type="domain" description="E3 ubiquitin-protein ligase ARIH1-like UBA-like" evidence="1">
    <location>
        <begin position="30"/>
        <end position="58"/>
    </location>
</feature>
<dbReference type="Pfam" id="PF21235">
    <property type="entry name" value="UBA_ARI1"/>
    <property type="match status" value="1"/>
</dbReference>
<reference evidence="2 3" key="1">
    <citation type="submission" date="2021-09" db="EMBL/GenBank/DDBJ databases">
        <title>Genomic insights and catalytic innovation underlie evolution of tropane alkaloids biosynthesis.</title>
        <authorList>
            <person name="Wang Y.-J."/>
            <person name="Tian T."/>
            <person name="Huang J.-P."/>
            <person name="Huang S.-X."/>
        </authorList>
    </citation>
    <scope>NUCLEOTIDE SEQUENCE [LARGE SCALE GENOMIC DNA]</scope>
    <source>
        <strain evidence="2">KIB-2018</strain>
        <tissue evidence="2">Leaf</tissue>
    </source>
</reference>
<organism evidence="2 3">
    <name type="scientific">Erythroxylum novogranatense</name>
    <dbReference type="NCBI Taxonomy" id="1862640"/>
    <lineage>
        <taxon>Eukaryota</taxon>
        <taxon>Viridiplantae</taxon>
        <taxon>Streptophyta</taxon>
        <taxon>Embryophyta</taxon>
        <taxon>Tracheophyta</taxon>
        <taxon>Spermatophyta</taxon>
        <taxon>Magnoliopsida</taxon>
        <taxon>eudicotyledons</taxon>
        <taxon>Gunneridae</taxon>
        <taxon>Pentapetalae</taxon>
        <taxon>rosids</taxon>
        <taxon>fabids</taxon>
        <taxon>Malpighiales</taxon>
        <taxon>Erythroxylaceae</taxon>
        <taxon>Erythroxylum</taxon>
    </lineage>
</organism>
<name>A0AAV8TIC9_9ROSI</name>
<comment type="caution">
    <text evidence="2">The sequence shown here is derived from an EMBL/GenBank/DDBJ whole genome shotgun (WGS) entry which is preliminary data.</text>
</comment>
<dbReference type="InterPro" id="IPR048962">
    <property type="entry name" value="ARIH1-like_UBL"/>
</dbReference>
<keyword evidence="3" id="KW-1185">Reference proteome</keyword>
<dbReference type="Proteomes" id="UP001159364">
    <property type="component" value="Linkage Group LG04"/>
</dbReference>
<dbReference type="AlphaFoldDB" id="A0AAV8TIC9"/>
<evidence type="ECO:0000313" key="3">
    <source>
        <dbReference type="Proteomes" id="UP001159364"/>
    </source>
</evidence>
<evidence type="ECO:0000313" key="2">
    <source>
        <dbReference type="EMBL" id="KAJ8766600.1"/>
    </source>
</evidence>